<dbReference type="EMBL" id="RZHD01000005">
    <property type="protein sequence ID" value="RUR46085.1"/>
    <property type="molecule type" value="Genomic_DNA"/>
</dbReference>
<protein>
    <recommendedName>
        <fullName evidence="3">Cellulose synthase</fullName>
    </recommendedName>
</protein>
<dbReference type="GO" id="GO:0030244">
    <property type="term" value="P:cellulose biosynthetic process"/>
    <property type="evidence" value="ECO:0007669"/>
    <property type="project" value="InterPro"/>
</dbReference>
<keyword evidence="2" id="KW-1185">Reference proteome</keyword>
<evidence type="ECO:0008006" key="3">
    <source>
        <dbReference type="Google" id="ProtNLM"/>
    </source>
</evidence>
<accession>A0A3S0YMA3</accession>
<proteinExistence type="predicted"/>
<dbReference type="InterPro" id="IPR038470">
    <property type="entry name" value="Cellsynth_D_sf"/>
</dbReference>
<gene>
    <name evidence="1" type="ORF">ELY37_08820</name>
</gene>
<dbReference type="Proteomes" id="UP000286912">
    <property type="component" value="Unassembled WGS sequence"/>
</dbReference>
<dbReference type="Pfam" id="PF03500">
    <property type="entry name" value="Cellsynth_D"/>
    <property type="match status" value="1"/>
</dbReference>
<sequence length="163" mass="18388">MERAVSEPDNHIQHVAYYANRHCSRQWSLFLELVFDELLSSAGQEGASGFLRHIGGRIAAELPIGECDTLEHLEKVINDILSQLDWGYVTIAADNQKMRICHIACPVPGSSPERIEASLLAMSMVLEELYKTWLQQQGGEVDVPIACISRRVEQRECTFLYGR</sequence>
<dbReference type="AlphaFoldDB" id="A0A3S0YMA3"/>
<dbReference type="InterPro" id="IPR022798">
    <property type="entry name" value="BcsD_bac"/>
</dbReference>
<evidence type="ECO:0000313" key="1">
    <source>
        <dbReference type="EMBL" id="RUR46085.1"/>
    </source>
</evidence>
<name>A0A3S0YMA3_9GAMM</name>
<comment type="caution">
    <text evidence="1">The sequence shown here is derived from an EMBL/GenBank/DDBJ whole genome shotgun (WGS) entry which is preliminary data.</text>
</comment>
<dbReference type="Gene3D" id="3.30.70.2590">
    <property type="match status" value="1"/>
</dbReference>
<evidence type="ECO:0000313" key="2">
    <source>
        <dbReference type="Proteomes" id="UP000286912"/>
    </source>
</evidence>
<reference evidence="1 2" key="1">
    <citation type="submission" date="2018-12" db="EMBL/GenBank/DDBJ databases">
        <title>three novel Halomonas strain isolated from plants.</title>
        <authorList>
            <person name="Sun C."/>
        </authorList>
    </citation>
    <scope>NUCLEOTIDE SEQUENCE [LARGE SCALE GENOMIC DNA]</scope>
    <source>
        <strain evidence="1 2">RC</strain>
    </source>
</reference>
<organism evidence="1 2">
    <name type="scientific">Vreelandella populi</name>
    <dbReference type="NCBI Taxonomy" id="2498858"/>
    <lineage>
        <taxon>Bacteria</taxon>
        <taxon>Pseudomonadati</taxon>
        <taxon>Pseudomonadota</taxon>
        <taxon>Gammaproteobacteria</taxon>
        <taxon>Oceanospirillales</taxon>
        <taxon>Halomonadaceae</taxon>
        <taxon>Vreelandella</taxon>
    </lineage>
</organism>
<dbReference type="OrthoDB" id="6078279at2"/>